<keyword evidence="2" id="KW-0805">Transcription regulation</keyword>
<dbReference type="SUPFAM" id="SSF88946">
    <property type="entry name" value="Sigma2 domain of RNA polymerase sigma factors"/>
    <property type="match status" value="1"/>
</dbReference>
<dbReference type="Gene3D" id="1.10.10.10">
    <property type="entry name" value="Winged helix-like DNA-binding domain superfamily/Winged helix DNA-binding domain"/>
    <property type="match status" value="1"/>
</dbReference>
<evidence type="ECO:0000256" key="3">
    <source>
        <dbReference type="ARBA" id="ARBA00023082"/>
    </source>
</evidence>
<dbReference type="Proteomes" id="UP000245754">
    <property type="component" value="Unassembled WGS sequence"/>
</dbReference>
<evidence type="ECO:0000256" key="2">
    <source>
        <dbReference type="ARBA" id="ARBA00023015"/>
    </source>
</evidence>
<dbReference type="InterPro" id="IPR013249">
    <property type="entry name" value="RNA_pol_sigma70_r4_t2"/>
</dbReference>
<name>A0A316ERL4_9BURK</name>
<dbReference type="InterPro" id="IPR007627">
    <property type="entry name" value="RNA_pol_sigma70_r2"/>
</dbReference>
<dbReference type="NCBIfam" id="TIGR02937">
    <property type="entry name" value="sigma70-ECF"/>
    <property type="match status" value="1"/>
</dbReference>
<comment type="similarity">
    <text evidence="1">Belongs to the sigma-70 factor family. ECF subfamily.</text>
</comment>
<dbReference type="InterPro" id="IPR014284">
    <property type="entry name" value="RNA_pol_sigma-70_dom"/>
</dbReference>
<dbReference type="Pfam" id="PF08281">
    <property type="entry name" value="Sigma70_r4_2"/>
    <property type="match status" value="1"/>
</dbReference>
<reference evidence="7 8" key="1">
    <citation type="submission" date="2018-05" db="EMBL/GenBank/DDBJ databases">
        <title>Genomic Encyclopedia of Type Strains, Phase IV (KMG-V): Genome sequencing to study the core and pangenomes of soil and plant-associated prokaryotes.</title>
        <authorList>
            <person name="Whitman W."/>
        </authorList>
    </citation>
    <scope>NUCLEOTIDE SEQUENCE [LARGE SCALE GENOMIC DNA]</scope>
    <source>
        <strain evidence="7 8">SLV-132</strain>
    </source>
</reference>
<dbReference type="GO" id="GO:0006352">
    <property type="term" value="P:DNA-templated transcription initiation"/>
    <property type="evidence" value="ECO:0007669"/>
    <property type="project" value="InterPro"/>
</dbReference>
<dbReference type="PANTHER" id="PTHR43133:SF63">
    <property type="entry name" value="RNA POLYMERASE SIGMA FACTOR FECI-RELATED"/>
    <property type="match status" value="1"/>
</dbReference>
<evidence type="ECO:0000259" key="6">
    <source>
        <dbReference type="Pfam" id="PF08281"/>
    </source>
</evidence>
<proteinExistence type="inferred from homology"/>
<dbReference type="AlphaFoldDB" id="A0A316ERL4"/>
<dbReference type="InterPro" id="IPR013325">
    <property type="entry name" value="RNA_pol_sigma_r2"/>
</dbReference>
<sequence>MLRDPAHPPLFAALLRHYDELVDHIRRRFGDPHLARDVLQDVCVQLLERPPAGQVTKPLAFLRHVSTHRAIDRHRAESTRQTHTDAWHADMGGMGDIGASPDVADAIAHRQTVDRLERSIAALPPRCQEVFILHRLHDLPQQEVAVRLGISRGMVARHLARALTLLAPELAALGEPGAATTGPRETSS</sequence>
<dbReference type="InterPro" id="IPR013324">
    <property type="entry name" value="RNA_pol_sigma_r3/r4-like"/>
</dbReference>
<evidence type="ECO:0000313" key="7">
    <source>
        <dbReference type="EMBL" id="PWK34176.1"/>
    </source>
</evidence>
<keyword evidence="3" id="KW-0731">Sigma factor</keyword>
<evidence type="ECO:0000259" key="5">
    <source>
        <dbReference type="Pfam" id="PF04542"/>
    </source>
</evidence>
<protein>
    <submittedName>
        <fullName evidence="7">RNA polymerase sigma-70 factor (ECF subfamily)</fullName>
    </submittedName>
</protein>
<organism evidence="7 8">
    <name type="scientific">Cupriavidus plantarum</name>
    <dbReference type="NCBI Taxonomy" id="942865"/>
    <lineage>
        <taxon>Bacteria</taxon>
        <taxon>Pseudomonadati</taxon>
        <taxon>Pseudomonadota</taxon>
        <taxon>Betaproteobacteria</taxon>
        <taxon>Burkholderiales</taxon>
        <taxon>Burkholderiaceae</taxon>
        <taxon>Cupriavidus</taxon>
    </lineage>
</organism>
<dbReference type="InterPro" id="IPR039425">
    <property type="entry name" value="RNA_pol_sigma-70-like"/>
</dbReference>
<dbReference type="Gene3D" id="1.10.1740.10">
    <property type="match status" value="1"/>
</dbReference>
<feature type="domain" description="RNA polymerase sigma factor 70 region 4 type 2" evidence="6">
    <location>
        <begin position="115"/>
        <end position="165"/>
    </location>
</feature>
<dbReference type="SUPFAM" id="SSF88659">
    <property type="entry name" value="Sigma3 and sigma4 domains of RNA polymerase sigma factors"/>
    <property type="match status" value="1"/>
</dbReference>
<accession>A0A316ERL4</accession>
<keyword evidence="8" id="KW-1185">Reference proteome</keyword>
<dbReference type="InterPro" id="IPR036388">
    <property type="entry name" value="WH-like_DNA-bd_sf"/>
</dbReference>
<evidence type="ECO:0000256" key="1">
    <source>
        <dbReference type="ARBA" id="ARBA00010641"/>
    </source>
</evidence>
<comment type="caution">
    <text evidence="7">The sequence shown here is derived from an EMBL/GenBank/DDBJ whole genome shotgun (WGS) entry which is preliminary data.</text>
</comment>
<gene>
    <name evidence="7" type="ORF">C7419_103495</name>
</gene>
<evidence type="ECO:0000256" key="4">
    <source>
        <dbReference type="ARBA" id="ARBA00023163"/>
    </source>
</evidence>
<evidence type="ECO:0000313" key="8">
    <source>
        <dbReference type="Proteomes" id="UP000245754"/>
    </source>
</evidence>
<dbReference type="RefSeq" id="WP_109584225.1">
    <property type="nucleotide sequence ID" value="NZ_QGGT01000003.1"/>
</dbReference>
<dbReference type="Pfam" id="PF04542">
    <property type="entry name" value="Sigma70_r2"/>
    <property type="match status" value="1"/>
</dbReference>
<dbReference type="EMBL" id="QGGT01000003">
    <property type="protein sequence ID" value="PWK34176.1"/>
    <property type="molecule type" value="Genomic_DNA"/>
</dbReference>
<feature type="domain" description="RNA polymerase sigma-70 region 2" evidence="5">
    <location>
        <begin position="16"/>
        <end position="78"/>
    </location>
</feature>
<keyword evidence="4" id="KW-0804">Transcription</keyword>
<dbReference type="GO" id="GO:0016987">
    <property type="term" value="F:sigma factor activity"/>
    <property type="evidence" value="ECO:0007669"/>
    <property type="project" value="UniProtKB-KW"/>
</dbReference>
<dbReference type="GO" id="GO:0003677">
    <property type="term" value="F:DNA binding"/>
    <property type="evidence" value="ECO:0007669"/>
    <property type="project" value="InterPro"/>
</dbReference>
<dbReference type="PANTHER" id="PTHR43133">
    <property type="entry name" value="RNA POLYMERASE ECF-TYPE SIGMA FACTO"/>
    <property type="match status" value="1"/>
</dbReference>
<dbReference type="CDD" id="cd06171">
    <property type="entry name" value="Sigma70_r4"/>
    <property type="match status" value="1"/>
</dbReference>